<name>A0A1G5VHL8_9EURY</name>
<dbReference type="EMBL" id="FMXB01000004">
    <property type="protein sequence ID" value="SDA45320.1"/>
    <property type="molecule type" value="Genomic_DNA"/>
</dbReference>
<dbReference type="InterPro" id="IPR043578">
    <property type="entry name" value="GltB_archl_type"/>
</dbReference>
<organism evidence="5 6">
    <name type="scientific">Methanobrevibacter millerae</name>
    <dbReference type="NCBI Taxonomy" id="230361"/>
    <lineage>
        <taxon>Archaea</taxon>
        <taxon>Methanobacteriati</taxon>
        <taxon>Methanobacteriota</taxon>
        <taxon>Methanomada group</taxon>
        <taxon>Methanobacteria</taxon>
        <taxon>Methanobacteriales</taxon>
        <taxon>Methanobacteriaceae</taxon>
        <taxon>Methanobrevibacter</taxon>
    </lineage>
</organism>
<dbReference type="PIRSF" id="PIRSF006429">
    <property type="entry name" value="GOGAT_lg_2"/>
    <property type="match status" value="1"/>
</dbReference>
<proteinExistence type="inferred from homology"/>
<evidence type="ECO:0000313" key="6">
    <source>
        <dbReference type="Proteomes" id="UP000323439"/>
    </source>
</evidence>
<protein>
    <recommendedName>
        <fullName evidence="3">Archaeal glutamate synthase [NADPH]</fullName>
        <ecNumber evidence="3">1.4.1.13</ecNumber>
    </recommendedName>
</protein>
<dbReference type="InterPro" id="IPR024934">
    <property type="entry name" value="Rubredoxin-like_dom"/>
</dbReference>
<dbReference type="PANTHER" id="PTHR43819:SF1">
    <property type="entry name" value="ARCHAEAL-TYPE GLUTAMATE SYNTHASE [NADPH]"/>
    <property type="match status" value="1"/>
</dbReference>
<dbReference type="SUPFAM" id="SSF51395">
    <property type="entry name" value="FMN-linked oxidoreductases"/>
    <property type="match status" value="1"/>
</dbReference>
<keyword evidence="3" id="KW-0314">Glutamate biosynthesis</keyword>
<comment type="similarity">
    <text evidence="1 3">Belongs to the glutamate synthase family.</text>
</comment>
<accession>A0A1G5VHL8</accession>
<keyword evidence="2 3" id="KW-0560">Oxidoreductase</keyword>
<dbReference type="EC" id="1.4.1.13" evidence="3"/>
<reference evidence="5 6" key="1">
    <citation type="submission" date="2016-10" db="EMBL/GenBank/DDBJ databases">
        <authorList>
            <person name="Varghese N."/>
            <person name="Submissions S."/>
        </authorList>
    </citation>
    <scope>NUCLEOTIDE SEQUENCE [LARGE SCALE GENOMIC DNA]</scope>
    <source>
        <strain evidence="5 6">DSM 16643</strain>
    </source>
</reference>
<keyword evidence="6" id="KW-1185">Reference proteome</keyword>
<evidence type="ECO:0000256" key="2">
    <source>
        <dbReference type="ARBA" id="ARBA00023002"/>
    </source>
</evidence>
<dbReference type="CDD" id="cd00350">
    <property type="entry name" value="rubredoxin_like"/>
    <property type="match status" value="1"/>
</dbReference>
<dbReference type="PROSITE" id="PS50903">
    <property type="entry name" value="RUBREDOXIN_LIKE"/>
    <property type="match status" value="1"/>
</dbReference>
<dbReference type="InterPro" id="IPR013785">
    <property type="entry name" value="Aldolase_TIM"/>
</dbReference>
<dbReference type="CDD" id="cd02808">
    <property type="entry name" value="GltS_FMN"/>
    <property type="match status" value="1"/>
</dbReference>
<gene>
    <name evidence="5" type="ORF">SAMN02910315_00615</name>
</gene>
<dbReference type="Pfam" id="PF01645">
    <property type="entry name" value="Glu_synthase"/>
    <property type="match status" value="1"/>
</dbReference>
<dbReference type="OrthoDB" id="2837at2157"/>
<evidence type="ECO:0000256" key="3">
    <source>
        <dbReference type="PIRNR" id="PIRNR006429"/>
    </source>
</evidence>
<evidence type="ECO:0000259" key="4">
    <source>
        <dbReference type="PROSITE" id="PS50903"/>
    </source>
</evidence>
<dbReference type="RefSeq" id="WP_149731247.1">
    <property type="nucleotide sequence ID" value="NZ_FMXB01000004.1"/>
</dbReference>
<dbReference type="InterPro" id="IPR024188">
    <property type="entry name" value="GltB"/>
</dbReference>
<dbReference type="PIRSF" id="PIRSF500061">
    <property type="entry name" value="GOGAT_lg2_archl"/>
    <property type="match status" value="1"/>
</dbReference>
<dbReference type="Proteomes" id="UP000323439">
    <property type="component" value="Unassembled WGS sequence"/>
</dbReference>
<dbReference type="GO" id="GO:0005506">
    <property type="term" value="F:iron ion binding"/>
    <property type="evidence" value="ECO:0007669"/>
    <property type="project" value="InterPro"/>
</dbReference>
<evidence type="ECO:0000313" key="5">
    <source>
        <dbReference type="EMBL" id="SDA45320.1"/>
    </source>
</evidence>
<dbReference type="Gene3D" id="3.20.20.70">
    <property type="entry name" value="Aldolase class I"/>
    <property type="match status" value="1"/>
</dbReference>
<dbReference type="InterPro" id="IPR002932">
    <property type="entry name" value="Glu_synthdom"/>
</dbReference>
<sequence length="459" mass="49468">MIYKCLICGYVHDEEATGIPLEDLESCPVCRQDISNFVEISESEALGEVSAGELSYPKEFAKSDESLRAMDMIHEMAVTGETIVSAMGTKLNMPNWDDILIMGCQLNPHPLEGDVEVNTQTVIGKNAEKPMVIETPVYITHMSFGALSRETKIALAKGSAAVATAQASGEGGILPAEKENAYRYIFEYVPNRYSVTDENLRSCDAIEIKIGQATKPGLGGQLQGEKVTGEIAEIRGKPEGKNIHSPATLPGIDSADDLKNLVDELRERSGGRPIGLKLAAGRIEDDLEYAIYSGADFVTIDGRGGSTGASPKIVNDSTSVPTVYALSRARKYLDEKGSEMDLVITGGLRLSSDFAKALALGADAIAVGTGALIAAACQQYRICHTGQCPVGVATQDEELRERLKIDHAAKRVENYLKVSTEELKTFARITGHNDVHDLNINDLATINSEISNHTDIKHV</sequence>
<dbReference type="GO" id="GO:0004355">
    <property type="term" value="F:glutamate synthase (NADPH) activity"/>
    <property type="evidence" value="ECO:0007669"/>
    <property type="project" value="UniProtKB-EC"/>
</dbReference>
<comment type="catalytic activity">
    <reaction evidence="3">
        <text>2 L-glutamate + NADP(+) = L-glutamine + 2-oxoglutarate + NADPH + H(+)</text>
        <dbReference type="Rhea" id="RHEA:15501"/>
        <dbReference type="ChEBI" id="CHEBI:15378"/>
        <dbReference type="ChEBI" id="CHEBI:16810"/>
        <dbReference type="ChEBI" id="CHEBI:29985"/>
        <dbReference type="ChEBI" id="CHEBI:57783"/>
        <dbReference type="ChEBI" id="CHEBI:58349"/>
        <dbReference type="ChEBI" id="CHEBI:58359"/>
        <dbReference type="EC" id="1.4.1.13"/>
    </reaction>
</comment>
<dbReference type="SUPFAM" id="SSF57802">
    <property type="entry name" value="Rubredoxin-like"/>
    <property type="match status" value="1"/>
</dbReference>
<dbReference type="GO" id="GO:0006537">
    <property type="term" value="P:glutamate biosynthetic process"/>
    <property type="evidence" value="ECO:0007669"/>
    <property type="project" value="UniProtKB-KW"/>
</dbReference>
<dbReference type="PANTHER" id="PTHR43819">
    <property type="entry name" value="ARCHAEAL-TYPE GLUTAMATE SYNTHASE [NADPH]"/>
    <property type="match status" value="1"/>
</dbReference>
<keyword evidence="3" id="KW-0028">Amino-acid biosynthesis</keyword>
<evidence type="ECO:0000256" key="1">
    <source>
        <dbReference type="ARBA" id="ARBA00009716"/>
    </source>
</evidence>
<keyword evidence="3" id="KW-0521">NADP</keyword>
<keyword evidence="3" id="KW-0288">FMN</keyword>
<comment type="cofactor">
    <cofactor evidence="3">
        <name>FMN</name>
        <dbReference type="ChEBI" id="CHEBI:58210"/>
    </cofactor>
</comment>
<keyword evidence="3" id="KW-0285">Flavoprotein</keyword>
<dbReference type="Gene3D" id="2.20.28.10">
    <property type="match status" value="1"/>
</dbReference>
<dbReference type="AlphaFoldDB" id="A0A1G5VHL8"/>
<feature type="domain" description="Rubredoxin-like" evidence="4">
    <location>
        <begin position="3"/>
        <end position="40"/>
    </location>
</feature>